<reference evidence="4 5" key="1">
    <citation type="submission" date="2015-12" db="EMBL/GenBank/DDBJ databases">
        <title>The genome of Folsomia candida.</title>
        <authorList>
            <person name="Faddeeva A."/>
            <person name="Derks M.F."/>
            <person name="Anvar Y."/>
            <person name="Smit S."/>
            <person name="Van Straalen N."/>
            <person name="Roelofs D."/>
        </authorList>
    </citation>
    <scope>NUCLEOTIDE SEQUENCE [LARGE SCALE GENOMIC DNA]</scope>
    <source>
        <strain evidence="4 5">VU population</strain>
        <tissue evidence="4">Whole body</tissue>
    </source>
</reference>
<dbReference type="InterPro" id="IPR004045">
    <property type="entry name" value="Glutathione_S-Trfase_N"/>
</dbReference>
<dbReference type="InterPro" id="IPR036282">
    <property type="entry name" value="Glutathione-S-Trfase_C_sf"/>
</dbReference>
<dbReference type="PROSITE" id="PS50404">
    <property type="entry name" value="GST_NTER"/>
    <property type="match status" value="1"/>
</dbReference>
<dbReference type="FunFam" id="3.40.30.10:FF:000034">
    <property type="entry name" value="glutathione S-transferase 1"/>
    <property type="match status" value="1"/>
</dbReference>
<evidence type="ECO:0000256" key="1">
    <source>
        <dbReference type="ARBA" id="ARBA00011738"/>
    </source>
</evidence>
<dbReference type="InterPro" id="IPR004046">
    <property type="entry name" value="GST_C"/>
</dbReference>
<evidence type="ECO:0000259" key="2">
    <source>
        <dbReference type="PROSITE" id="PS50404"/>
    </source>
</evidence>
<dbReference type="FunFam" id="1.20.1050.10:FF:000007">
    <property type="entry name" value="Glutathione S-transferase 1-1"/>
    <property type="match status" value="1"/>
</dbReference>
<evidence type="ECO:0000313" key="4">
    <source>
        <dbReference type="EMBL" id="OXA59715.1"/>
    </source>
</evidence>
<dbReference type="SUPFAM" id="SSF47616">
    <property type="entry name" value="GST C-terminal domain-like"/>
    <property type="match status" value="1"/>
</dbReference>
<dbReference type="PROSITE" id="PS50405">
    <property type="entry name" value="GST_CTER"/>
    <property type="match status" value="1"/>
</dbReference>
<gene>
    <name evidence="4" type="ORF">Fcan01_04671</name>
</gene>
<dbReference type="Pfam" id="PF14497">
    <property type="entry name" value="GST_C_3"/>
    <property type="match status" value="1"/>
</dbReference>
<feature type="domain" description="GST C-terminal" evidence="3">
    <location>
        <begin position="89"/>
        <end position="215"/>
    </location>
</feature>
<dbReference type="EMBL" id="LNIX01000002">
    <property type="protein sequence ID" value="OXA59715.1"/>
    <property type="molecule type" value="Genomic_DNA"/>
</dbReference>
<comment type="caution">
    <text evidence="4">The sequence shown here is derived from an EMBL/GenBank/DDBJ whole genome shotgun (WGS) entry which is preliminary data.</text>
</comment>
<keyword evidence="4" id="KW-0808">Transferase</keyword>
<accession>A0A226EQ14</accession>
<dbReference type="InterPro" id="IPR040079">
    <property type="entry name" value="Glutathione_S-Trfase"/>
</dbReference>
<dbReference type="Gene3D" id="3.40.30.10">
    <property type="entry name" value="Glutaredoxin"/>
    <property type="match status" value="1"/>
</dbReference>
<protein>
    <submittedName>
        <fullName evidence="4">Glutathione S-transferase 1, isoform D</fullName>
    </submittedName>
</protein>
<proteinExistence type="predicted"/>
<dbReference type="SUPFAM" id="SSF52833">
    <property type="entry name" value="Thioredoxin-like"/>
    <property type="match status" value="1"/>
</dbReference>
<dbReference type="AlphaFoldDB" id="A0A226EQ14"/>
<dbReference type="SFLD" id="SFLDS00019">
    <property type="entry name" value="Glutathione_Transferase_(cytos"/>
    <property type="match status" value="1"/>
</dbReference>
<dbReference type="Proteomes" id="UP000198287">
    <property type="component" value="Unassembled WGS sequence"/>
</dbReference>
<evidence type="ECO:0000259" key="3">
    <source>
        <dbReference type="PROSITE" id="PS50405"/>
    </source>
</evidence>
<dbReference type="SFLD" id="SFLDG00358">
    <property type="entry name" value="Main_(cytGST)"/>
    <property type="match status" value="1"/>
</dbReference>
<comment type="subunit">
    <text evidence="1">Homodimer.</text>
</comment>
<dbReference type="InterPro" id="IPR036249">
    <property type="entry name" value="Thioredoxin-like_sf"/>
</dbReference>
<dbReference type="PANTHER" id="PTHR43969:SF9">
    <property type="entry name" value="GLUTATHIONE S TRANSFERASE D10, ISOFORM A-RELATED"/>
    <property type="match status" value="1"/>
</dbReference>
<dbReference type="InterPro" id="IPR010987">
    <property type="entry name" value="Glutathione-S-Trfase_C-like"/>
</dbReference>
<dbReference type="STRING" id="158441.A0A226EQ14"/>
<feature type="domain" description="GST N-terminal" evidence="2">
    <location>
        <begin position="1"/>
        <end position="82"/>
    </location>
</feature>
<dbReference type="Gene3D" id="1.20.1050.10">
    <property type="match status" value="1"/>
</dbReference>
<dbReference type="OrthoDB" id="2309723at2759"/>
<dbReference type="PANTHER" id="PTHR43969">
    <property type="entry name" value="GLUTATHIONE S TRANSFERASE D10, ISOFORM A-RELATED"/>
    <property type="match status" value="1"/>
</dbReference>
<dbReference type="Pfam" id="PF13417">
    <property type="entry name" value="GST_N_3"/>
    <property type="match status" value="1"/>
</dbReference>
<evidence type="ECO:0000313" key="5">
    <source>
        <dbReference type="Proteomes" id="UP000198287"/>
    </source>
</evidence>
<organism evidence="4 5">
    <name type="scientific">Folsomia candida</name>
    <name type="common">Springtail</name>
    <dbReference type="NCBI Taxonomy" id="158441"/>
    <lineage>
        <taxon>Eukaryota</taxon>
        <taxon>Metazoa</taxon>
        <taxon>Ecdysozoa</taxon>
        <taxon>Arthropoda</taxon>
        <taxon>Hexapoda</taxon>
        <taxon>Collembola</taxon>
        <taxon>Entomobryomorpha</taxon>
        <taxon>Isotomoidea</taxon>
        <taxon>Isotomidae</taxon>
        <taxon>Proisotominae</taxon>
        <taxon>Folsomia</taxon>
    </lineage>
</organism>
<dbReference type="CDD" id="cd03177">
    <property type="entry name" value="GST_C_Delta_Epsilon"/>
    <property type="match status" value="1"/>
</dbReference>
<dbReference type="GO" id="GO:0004364">
    <property type="term" value="F:glutathione transferase activity"/>
    <property type="evidence" value="ECO:0007669"/>
    <property type="project" value="TreeGrafter"/>
</dbReference>
<sequence>MTVDLYGKIGPAGCRSVLLTAKAIGVKLNMITTIPLTDDVRNPEFLKMNPQKTIPVLNDNGLYINESRAIMQYLCNKYSPSDDQYYPKLPEKRAIVDARLNFELGTLQQRFEQAYFPVLFFGASTFPPDKMKKLEEALGYLEIYLENGYVAGNFLSIADFSVVATVSTILAAGQKIHQFPKVVDYLNRCRIQIVGYEEINQKGIDDFLARFKTKLDTAWSNWDMNSPTG</sequence>
<dbReference type="GO" id="GO:0006749">
    <property type="term" value="P:glutathione metabolic process"/>
    <property type="evidence" value="ECO:0007669"/>
    <property type="project" value="TreeGrafter"/>
</dbReference>
<name>A0A226EQ14_FOLCA</name>
<keyword evidence="5" id="KW-1185">Reference proteome</keyword>